<proteinExistence type="predicted"/>
<evidence type="ECO:0000313" key="4">
    <source>
        <dbReference type="EMBL" id="MBD3326224.1"/>
    </source>
</evidence>
<dbReference type="InterPro" id="IPR019734">
    <property type="entry name" value="TPR_rpt"/>
</dbReference>
<name>A0A9D5JXZ0_9BACT</name>
<evidence type="ECO:0000256" key="2">
    <source>
        <dbReference type="ARBA" id="ARBA00022803"/>
    </source>
</evidence>
<dbReference type="SUPFAM" id="SSF48452">
    <property type="entry name" value="TPR-like"/>
    <property type="match status" value="1"/>
</dbReference>
<keyword evidence="1" id="KW-0677">Repeat</keyword>
<dbReference type="Proteomes" id="UP000649604">
    <property type="component" value="Unassembled WGS sequence"/>
</dbReference>
<comment type="caution">
    <text evidence="4">The sequence shown here is derived from an EMBL/GenBank/DDBJ whole genome shotgun (WGS) entry which is preliminary data.</text>
</comment>
<reference evidence="4" key="1">
    <citation type="submission" date="2019-11" db="EMBL/GenBank/DDBJ databases">
        <title>Microbial mats filling the niche in hypersaline microbial mats.</title>
        <authorList>
            <person name="Wong H.L."/>
            <person name="Macleod F.I."/>
            <person name="White R.A. III"/>
            <person name="Burns B.P."/>
        </authorList>
    </citation>
    <scope>NUCLEOTIDE SEQUENCE</scope>
    <source>
        <strain evidence="4">Rbin_158</strain>
    </source>
</reference>
<dbReference type="EMBL" id="WJJP01000541">
    <property type="protein sequence ID" value="MBD3326224.1"/>
    <property type="molecule type" value="Genomic_DNA"/>
</dbReference>
<dbReference type="Gene3D" id="1.25.40.10">
    <property type="entry name" value="Tetratricopeptide repeat domain"/>
    <property type="match status" value="2"/>
</dbReference>
<protein>
    <submittedName>
        <fullName evidence="4">Tetratricopeptide repeat protein</fullName>
    </submittedName>
</protein>
<keyword evidence="2 3" id="KW-0802">TPR repeat</keyword>
<evidence type="ECO:0000256" key="1">
    <source>
        <dbReference type="ARBA" id="ARBA00022737"/>
    </source>
</evidence>
<organism evidence="4 5">
    <name type="scientific">candidate division KSB3 bacterium</name>
    <dbReference type="NCBI Taxonomy" id="2044937"/>
    <lineage>
        <taxon>Bacteria</taxon>
        <taxon>candidate division KSB3</taxon>
    </lineage>
</organism>
<evidence type="ECO:0000256" key="3">
    <source>
        <dbReference type="PROSITE-ProRule" id="PRU00339"/>
    </source>
</evidence>
<dbReference type="PANTHER" id="PTHR12558:SF13">
    <property type="entry name" value="CELL DIVISION CYCLE PROTEIN 27 HOMOLOG"/>
    <property type="match status" value="1"/>
</dbReference>
<evidence type="ECO:0000313" key="5">
    <source>
        <dbReference type="Proteomes" id="UP000649604"/>
    </source>
</evidence>
<dbReference type="AlphaFoldDB" id="A0A9D5JXZ0"/>
<gene>
    <name evidence="4" type="ORF">GF339_16675</name>
</gene>
<sequence length="170" mass="19369">MAKGKVTREQKKLLKTIKKNPQDAAPLVELGWIYFDQKQFNEARQQFTRAAELSAPSAAVADAAYGLGLLDLEGGRHEDARDRLRSLLKDHPDFSKRPEAHFALARANDLLWRDMAWESDRERAASEYLQRAIDHYEQAIERRSAQQDAASLLLGKLYSDIERPDEAFTA</sequence>
<dbReference type="Pfam" id="PF13174">
    <property type="entry name" value="TPR_6"/>
    <property type="match status" value="1"/>
</dbReference>
<dbReference type="InterPro" id="IPR011990">
    <property type="entry name" value="TPR-like_helical_dom_sf"/>
</dbReference>
<accession>A0A9D5JXZ0</accession>
<dbReference type="InterPro" id="IPR013105">
    <property type="entry name" value="TPR_2"/>
</dbReference>
<feature type="repeat" description="TPR" evidence="3">
    <location>
        <begin position="24"/>
        <end position="57"/>
    </location>
</feature>
<dbReference type="Pfam" id="PF07719">
    <property type="entry name" value="TPR_2"/>
    <property type="match status" value="1"/>
</dbReference>
<dbReference type="PROSITE" id="PS50005">
    <property type="entry name" value="TPR"/>
    <property type="match status" value="1"/>
</dbReference>
<dbReference type="PANTHER" id="PTHR12558">
    <property type="entry name" value="CELL DIVISION CYCLE 16,23,27"/>
    <property type="match status" value="1"/>
</dbReference>
<feature type="non-terminal residue" evidence="4">
    <location>
        <position position="170"/>
    </location>
</feature>